<dbReference type="Pfam" id="PF04082">
    <property type="entry name" value="Fungal_trans"/>
    <property type="match status" value="1"/>
</dbReference>
<evidence type="ECO:0000313" key="8">
    <source>
        <dbReference type="Proteomes" id="UP000663193"/>
    </source>
</evidence>
<evidence type="ECO:0000256" key="4">
    <source>
        <dbReference type="ARBA" id="ARBA00023163"/>
    </source>
</evidence>
<evidence type="ECO:0000313" key="7">
    <source>
        <dbReference type="EMBL" id="QRD06053.1"/>
    </source>
</evidence>
<evidence type="ECO:0000256" key="5">
    <source>
        <dbReference type="ARBA" id="ARBA00023242"/>
    </source>
</evidence>
<keyword evidence="2" id="KW-0805">Transcription regulation</keyword>
<dbReference type="GO" id="GO:0003677">
    <property type="term" value="F:DNA binding"/>
    <property type="evidence" value="ECO:0007669"/>
    <property type="project" value="UniProtKB-KW"/>
</dbReference>
<dbReference type="OrthoDB" id="3364175at2759"/>
<dbReference type="GO" id="GO:0006351">
    <property type="term" value="P:DNA-templated transcription"/>
    <property type="evidence" value="ECO:0007669"/>
    <property type="project" value="InterPro"/>
</dbReference>
<sequence>MSSLTPANTRILKRRKVALACNSCRVKKSRCDGLRPACSGCLELRIYCDYERTPLPQHKKPTYAQLLERVKELEAELASSTAPVTEPTPLPHDVSIAEDESSVDAIASNAFNETPEKDIGYFGPTSNHALFGIVSAALIRMLPFMRRSYGKYGTQFSQDMLRNSLGPSLEQRVKGPARFPDVTSEPIGEPNMNIGGLHDLCRDYFATIGHVVPYLIEENLFNDGHNLTLRPIMQTNKAGRALLDITCAHAAFFTCPSSAELYYRRTLRNLEGFTLRGSSIELVQTLLLLCLFQQNTQRSIASWTYHALAVKAAYQLGLHSSTLHNESDARKRALLLRVWCGVVNQDRSLSIALGRPCLISSDHVRIELSPNHIDAGPRVSHAPMESQTTMYSGQIM</sequence>
<dbReference type="InterPro" id="IPR001138">
    <property type="entry name" value="Zn2Cys6_DnaBD"/>
</dbReference>
<dbReference type="SUPFAM" id="SSF57701">
    <property type="entry name" value="Zn2/Cys6 DNA-binding domain"/>
    <property type="match status" value="1"/>
</dbReference>
<dbReference type="Proteomes" id="UP000663193">
    <property type="component" value="Chromosome 19"/>
</dbReference>
<dbReference type="InterPro" id="IPR051127">
    <property type="entry name" value="Fungal_SecMet_Regulators"/>
</dbReference>
<keyword evidence="4" id="KW-0804">Transcription</keyword>
<accession>A0A7U2IA63</accession>
<keyword evidence="8" id="KW-1185">Reference proteome</keyword>
<protein>
    <recommendedName>
        <fullName evidence="6">Zn(2)-C6 fungal-type domain-containing protein</fullName>
    </recommendedName>
</protein>
<evidence type="ECO:0000259" key="6">
    <source>
        <dbReference type="PROSITE" id="PS50048"/>
    </source>
</evidence>
<keyword evidence="3" id="KW-0238">DNA-binding</keyword>
<reference evidence="8" key="1">
    <citation type="journal article" date="2021" name="BMC Genomics">
        <title>Chromosome-level genome assembly and manually-curated proteome of model necrotroph Parastagonospora nodorum Sn15 reveals a genome-wide trove of candidate effector homologs, and redundancy of virulence-related functions within an accessory chromosome.</title>
        <authorList>
            <person name="Bertazzoni S."/>
            <person name="Jones D.A.B."/>
            <person name="Phan H.T."/>
            <person name="Tan K.-C."/>
            <person name="Hane J.K."/>
        </authorList>
    </citation>
    <scope>NUCLEOTIDE SEQUENCE [LARGE SCALE GENOMIC DNA]</scope>
    <source>
        <strain evidence="8">SN15 / ATCC MYA-4574 / FGSC 10173)</strain>
    </source>
</reference>
<dbReference type="PROSITE" id="PS00463">
    <property type="entry name" value="ZN2_CY6_FUNGAL_1"/>
    <property type="match status" value="1"/>
</dbReference>
<evidence type="ECO:0000256" key="1">
    <source>
        <dbReference type="ARBA" id="ARBA00022723"/>
    </source>
</evidence>
<organism evidence="7 8">
    <name type="scientific">Phaeosphaeria nodorum (strain SN15 / ATCC MYA-4574 / FGSC 10173)</name>
    <name type="common">Glume blotch fungus</name>
    <name type="synonym">Parastagonospora nodorum</name>
    <dbReference type="NCBI Taxonomy" id="321614"/>
    <lineage>
        <taxon>Eukaryota</taxon>
        <taxon>Fungi</taxon>
        <taxon>Dikarya</taxon>
        <taxon>Ascomycota</taxon>
        <taxon>Pezizomycotina</taxon>
        <taxon>Dothideomycetes</taxon>
        <taxon>Pleosporomycetidae</taxon>
        <taxon>Pleosporales</taxon>
        <taxon>Pleosporineae</taxon>
        <taxon>Phaeosphaeriaceae</taxon>
        <taxon>Parastagonospora</taxon>
    </lineage>
</organism>
<dbReference type="AlphaFoldDB" id="A0A7U2IA63"/>
<dbReference type="Gene3D" id="4.10.240.10">
    <property type="entry name" value="Zn(2)-C6 fungal-type DNA-binding domain"/>
    <property type="match status" value="1"/>
</dbReference>
<dbReference type="SMART" id="SM00906">
    <property type="entry name" value="Fungal_trans"/>
    <property type="match status" value="1"/>
</dbReference>
<dbReference type="GO" id="GO:0008270">
    <property type="term" value="F:zinc ion binding"/>
    <property type="evidence" value="ECO:0007669"/>
    <property type="project" value="InterPro"/>
</dbReference>
<evidence type="ECO:0000256" key="3">
    <source>
        <dbReference type="ARBA" id="ARBA00023125"/>
    </source>
</evidence>
<gene>
    <name evidence="7" type="ORF">JI435_134720</name>
</gene>
<dbReference type="SMART" id="SM00066">
    <property type="entry name" value="GAL4"/>
    <property type="match status" value="1"/>
</dbReference>
<feature type="domain" description="Zn(2)-C6 fungal-type" evidence="6">
    <location>
        <begin position="20"/>
        <end position="50"/>
    </location>
</feature>
<dbReference type="EMBL" id="CP069041">
    <property type="protein sequence ID" value="QRD06053.1"/>
    <property type="molecule type" value="Genomic_DNA"/>
</dbReference>
<dbReference type="CDD" id="cd12148">
    <property type="entry name" value="fungal_TF_MHR"/>
    <property type="match status" value="1"/>
</dbReference>
<dbReference type="InterPro" id="IPR007219">
    <property type="entry name" value="XnlR_reg_dom"/>
</dbReference>
<keyword evidence="1" id="KW-0479">Metal-binding</keyword>
<keyword evidence="5" id="KW-0539">Nucleus</keyword>
<dbReference type="VEuPathDB" id="FungiDB:JI435_134720"/>
<proteinExistence type="predicted"/>
<name>A0A7U2IA63_PHANO</name>
<dbReference type="PANTHER" id="PTHR47424">
    <property type="entry name" value="REGULATORY PROTEIN GAL4"/>
    <property type="match status" value="1"/>
</dbReference>
<evidence type="ECO:0000256" key="2">
    <source>
        <dbReference type="ARBA" id="ARBA00023015"/>
    </source>
</evidence>
<dbReference type="GO" id="GO:0000981">
    <property type="term" value="F:DNA-binding transcription factor activity, RNA polymerase II-specific"/>
    <property type="evidence" value="ECO:0007669"/>
    <property type="project" value="InterPro"/>
</dbReference>
<dbReference type="Pfam" id="PF00172">
    <property type="entry name" value="Zn_clus"/>
    <property type="match status" value="1"/>
</dbReference>
<dbReference type="PANTHER" id="PTHR47424:SF3">
    <property type="entry name" value="REGULATORY PROTEIN GAL4"/>
    <property type="match status" value="1"/>
</dbReference>
<dbReference type="PROSITE" id="PS50048">
    <property type="entry name" value="ZN2_CY6_FUNGAL_2"/>
    <property type="match status" value="1"/>
</dbReference>
<dbReference type="CDD" id="cd00067">
    <property type="entry name" value="GAL4"/>
    <property type="match status" value="1"/>
</dbReference>
<dbReference type="InterPro" id="IPR036864">
    <property type="entry name" value="Zn2-C6_fun-type_DNA-bd_sf"/>
</dbReference>